<dbReference type="EMBL" id="WUBL01000032">
    <property type="protein sequence ID" value="KAF2969773.1"/>
    <property type="molecule type" value="Genomic_DNA"/>
</dbReference>
<reference evidence="1 2" key="1">
    <citation type="submission" date="2019-12" db="EMBL/GenBank/DDBJ databases">
        <title>Draft genome sequence of the ascomycete Xylaria multiplex DSM 110363.</title>
        <authorList>
            <person name="Buettner E."/>
            <person name="Kellner H."/>
        </authorList>
    </citation>
    <scope>NUCLEOTIDE SEQUENCE [LARGE SCALE GENOMIC DNA]</scope>
    <source>
        <strain evidence="1 2">DSM 110363</strain>
    </source>
</reference>
<comment type="caution">
    <text evidence="1">The sequence shown here is derived from an EMBL/GenBank/DDBJ whole genome shotgun (WGS) entry which is preliminary data.</text>
</comment>
<keyword evidence="2" id="KW-1185">Reference proteome</keyword>
<dbReference type="OrthoDB" id="4671141at2759"/>
<sequence>MPSEYYLGLTVEFDPRRVSIGFRNEYQALQYHRLISDEPFTDIMRLDPQIYDRFVSVRLPSRVIQIEASTKYNGFCLCTNDAEFARQWKEALILFRVTPGNELNLYLERDIDNDDLNRLLYIPEHSRKRREPGPAGGSGAYW</sequence>
<dbReference type="Proteomes" id="UP000481858">
    <property type="component" value="Unassembled WGS sequence"/>
</dbReference>
<protein>
    <submittedName>
        <fullName evidence="1">Uncharacterized protein</fullName>
    </submittedName>
</protein>
<accession>A0A7C8MVS7</accession>
<proteinExistence type="predicted"/>
<name>A0A7C8MVS7_9PEZI</name>
<gene>
    <name evidence="1" type="ORF">GQX73_g3858</name>
</gene>
<dbReference type="InParanoid" id="A0A7C8MVS7"/>
<evidence type="ECO:0000313" key="1">
    <source>
        <dbReference type="EMBL" id="KAF2969773.1"/>
    </source>
</evidence>
<evidence type="ECO:0000313" key="2">
    <source>
        <dbReference type="Proteomes" id="UP000481858"/>
    </source>
</evidence>
<organism evidence="1 2">
    <name type="scientific">Xylaria multiplex</name>
    <dbReference type="NCBI Taxonomy" id="323545"/>
    <lineage>
        <taxon>Eukaryota</taxon>
        <taxon>Fungi</taxon>
        <taxon>Dikarya</taxon>
        <taxon>Ascomycota</taxon>
        <taxon>Pezizomycotina</taxon>
        <taxon>Sordariomycetes</taxon>
        <taxon>Xylariomycetidae</taxon>
        <taxon>Xylariales</taxon>
        <taxon>Xylariaceae</taxon>
        <taxon>Xylaria</taxon>
    </lineage>
</organism>
<dbReference type="AlphaFoldDB" id="A0A7C8MVS7"/>